<dbReference type="InterPro" id="IPR000073">
    <property type="entry name" value="AB_hydrolase_1"/>
</dbReference>
<name>A0A1H2XBR3_9PSEU</name>
<dbReference type="GO" id="GO:0004806">
    <property type="term" value="F:triacylglycerol lipase activity"/>
    <property type="evidence" value="ECO:0007669"/>
    <property type="project" value="TreeGrafter"/>
</dbReference>
<keyword evidence="3" id="KW-1185">Reference proteome</keyword>
<dbReference type="SUPFAM" id="SSF53474">
    <property type="entry name" value="alpha/beta-Hydrolases"/>
    <property type="match status" value="1"/>
</dbReference>
<accession>A0A1H2XBR3</accession>
<dbReference type="AlphaFoldDB" id="A0A1H2XBR3"/>
<dbReference type="GO" id="GO:0046503">
    <property type="term" value="P:glycerolipid catabolic process"/>
    <property type="evidence" value="ECO:0007669"/>
    <property type="project" value="TreeGrafter"/>
</dbReference>
<dbReference type="RefSeq" id="WP_093263198.1">
    <property type="nucleotide sequence ID" value="NZ_FNOK01000006.1"/>
</dbReference>
<dbReference type="Proteomes" id="UP000199529">
    <property type="component" value="Unassembled WGS sequence"/>
</dbReference>
<dbReference type="InterPro" id="IPR050471">
    <property type="entry name" value="AB_hydrolase"/>
</dbReference>
<proteinExistence type="predicted"/>
<dbReference type="PANTHER" id="PTHR43433">
    <property type="entry name" value="HYDROLASE, ALPHA/BETA FOLD FAMILY PROTEIN"/>
    <property type="match status" value="1"/>
</dbReference>
<evidence type="ECO:0000259" key="1">
    <source>
        <dbReference type="Pfam" id="PF00561"/>
    </source>
</evidence>
<dbReference type="EMBL" id="FNOK01000006">
    <property type="protein sequence ID" value="SDW90241.1"/>
    <property type="molecule type" value="Genomic_DNA"/>
</dbReference>
<gene>
    <name evidence="2" type="ORF">SAMN05216215_100630</name>
</gene>
<dbReference type="PANTHER" id="PTHR43433:SF5">
    <property type="entry name" value="AB HYDROLASE-1 DOMAIN-CONTAINING PROTEIN"/>
    <property type="match status" value="1"/>
</dbReference>
<feature type="domain" description="AB hydrolase-1" evidence="1">
    <location>
        <begin position="25"/>
        <end position="273"/>
    </location>
</feature>
<dbReference type="OrthoDB" id="8957634at2"/>
<evidence type="ECO:0000313" key="3">
    <source>
        <dbReference type="Proteomes" id="UP000199529"/>
    </source>
</evidence>
<reference evidence="3" key="1">
    <citation type="submission" date="2016-10" db="EMBL/GenBank/DDBJ databases">
        <authorList>
            <person name="Varghese N."/>
            <person name="Submissions S."/>
        </authorList>
    </citation>
    <scope>NUCLEOTIDE SEQUENCE [LARGE SCALE GENOMIC DNA]</scope>
    <source>
        <strain evidence="3">CGMCC 4.3530</strain>
    </source>
</reference>
<dbReference type="Gene3D" id="3.40.50.1820">
    <property type="entry name" value="alpha/beta hydrolase"/>
    <property type="match status" value="1"/>
</dbReference>
<dbReference type="STRING" id="418495.SAMN05216215_100630"/>
<sequence>MTELHITTPDGLRLWSESRGDPADPPVLLIMGANTSALGWPDEFVDALVAHHLHVVRYDHRDTGRSTHLDITDYALTDLARDAVAVLDGHGIATAHVVGLSMGGTLGQLLALDHRDRLRTLTLMLTAALDVDFADSMRRAVEGEPTDLPTPTPRIVTAMAHRADPAPDRATALHRRIDEWRLLAGEEIPFDAEEFRRWENAVIDHAGSYRQPSAHAFATPVPTERGAELRHVTTPTLVIQGPQDPINPPPHGRHLADLIPGARCATIPGLGHALPGALHRQITTTITDHIGHFERTTA</sequence>
<protein>
    <submittedName>
        <fullName evidence="2">10-carbomethoxy-13-deoxycarminomycin esterase/esterase</fullName>
    </submittedName>
</protein>
<dbReference type="Pfam" id="PF00561">
    <property type="entry name" value="Abhydrolase_1"/>
    <property type="match status" value="1"/>
</dbReference>
<dbReference type="InterPro" id="IPR029058">
    <property type="entry name" value="AB_hydrolase_fold"/>
</dbReference>
<organism evidence="2 3">
    <name type="scientific">Saccharopolyspora shandongensis</name>
    <dbReference type="NCBI Taxonomy" id="418495"/>
    <lineage>
        <taxon>Bacteria</taxon>
        <taxon>Bacillati</taxon>
        <taxon>Actinomycetota</taxon>
        <taxon>Actinomycetes</taxon>
        <taxon>Pseudonocardiales</taxon>
        <taxon>Pseudonocardiaceae</taxon>
        <taxon>Saccharopolyspora</taxon>
    </lineage>
</organism>
<evidence type="ECO:0000313" key="2">
    <source>
        <dbReference type="EMBL" id="SDW90241.1"/>
    </source>
</evidence>